<protein>
    <submittedName>
        <fullName evidence="2">Uncharacterized protein</fullName>
    </submittedName>
</protein>
<organism evidence="2 3">
    <name type="scientific">Trametes pubescens</name>
    <name type="common">White-rot fungus</name>
    <dbReference type="NCBI Taxonomy" id="154538"/>
    <lineage>
        <taxon>Eukaryota</taxon>
        <taxon>Fungi</taxon>
        <taxon>Dikarya</taxon>
        <taxon>Basidiomycota</taxon>
        <taxon>Agaricomycotina</taxon>
        <taxon>Agaricomycetes</taxon>
        <taxon>Polyporales</taxon>
        <taxon>Polyporaceae</taxon>
        <taxon>Trametes</taxon>
    </lineage>
</organism>
<accession>A0A1M2W153</accession>
<proteinExistence type="predicted"/>
<dbReference type="AlphaFoldDB" id="A0A1M2W153"/>
<evidence type="ECO:0000313" key="3">
    <source>
        <dbReference type="Proteomes" id="UP000184267"/>
    </source>
</evidence>
<evidence type="ECO:0000256" key="1">
    <source>
        <dbReference type="SAM" id="MobiDB-lite"/>
    </source>
</evidence>
<dbReference type="STRING" id="154538.A0A1M2W153"/>
<gene>
    <name evidence="2" type="ORF">TRAPUB_9877</name>
</gene>
<dbReference type="EMBL" id="MNAD01000390">
    <property type="protein sequence ID" value="OJT13578.1"/>
    <property type="molecule type" value="Genomic_DNA"/>
</dbReference>
<feature type="compositionally biased region" description="Low complexity" evidence="1">
    <location>
        <begin position="160"/>
        <end position="171"/>
    </location>
</feature>
<reference evidence="2 3" key="1">
    <citation type="submission" date="2016-10" db="EMBL/GenBank/DDBJ databases">
        <title>Genome sequence of the basidiomycete white-rot fungus Trametes pubescens.</title>
        <authorList>
            <person name="Makela M.R."/>
            <person name="Granchi Z."/>
            <person name="Peng M."/>
            <person name="De Vries R.P."/>
            <person name="Grigoriev I."/>
            <person name="Riley R."/>
            <person name="Hilden K."/>
        </authorList>
    </citation>
    <scope>NUCLEOTIDE SEQUENCE [LARGE SCALE GENOMIC DNA]</scope>
    <source>
        <strain evidence="2 3">FBCC735</strain>
    </source>
</reference>
<keyword evidence="3" id="KW-1185">Reference proteome</keyword>
<feature type="compositionally biased region" description="Acidic residues" evidence="1">
    <location>
        <begin position="1159"/>
        <end position="1172"/>
    </location>
</feature>
<dbReference type="Proteomes" id="UP000184267">
    <property type="component" value="Unassembled WGS sequence"/>
</dbReference>
<feature type="compositionally biased region" description="Polar residues" evidence="1">
    <location>
        <begin position="89"/>
        <end position="102"/>
    </location>
</feature>
<feature type="region of interest" description="Disordered" evidence="1">
    <location>
        <begin position="1142"/>
        <end position="1172"/>
    </location>
</feature>
<feature type="region of interest" description="Disordered" evidence="1">
    <location>
        <begin position="78"/>
        <end position="107"/>
    </location>
</feature>
<feature type="non-terminal residue" evidence="2">
    <location>
        <position position="1"/>
    </location>
</feature>
<dbReference type="OrthoDB" id="3268677at2759"/>
<feature type="region of interest" description="Disordered" evidence="1">
    <location>
        <begin position="139"/>
        <end position="195"/>
    </location>
</feature>
<evidence type="ECO:0000313" key="2">
    <source>
        <dbReference type="EMBL" id="OJT13578.1"/>
    </source>
</evidence>
<sequence>ENMAAMNCALQHTKELAMRDRMEMDDLTPEGCGTSPAILTSAVPCPIPSSLLAVSVPLVPTLVSASLAPVAAHHIPNGPLPDVDHSPVTGKTNRQTSMTLPSAGQAVVDNTAVSSERGGQMDVHDKPQEHTCYSPILENQSPRKQSCPTHDNPPHPPKPSSYVPAAFLDEALSSDHDSDLSDSAPRPLKKARTEKGAIGISASAIATRKLKEAMSGGTFTPNQIRLDRFKTTCWSYDMHTEFLMGDKWKVHHSVCGKWYTMKEAYDTFRFKAHVSTCRVRLHQLSARSASKDKSQKASDSARPLLSKAVLRTTTMDRWAEELGWSKGNKTRKQSVVATQPELKSFAHATDIPPRPGTKTLPAGAADMAVPAKSRRPIRVQEYESEVIPCPGITASCEPRVPTYLQRTGAQGGGAPTVTALARELFKDKTIVYSTLSEENKETVSTELKHRWTWRNDHVALAVFSTACKKVAPRVGSGMCPPCARVLKQKVFRNALKVLVPDKENYKYLNDQYRSTTLGKVYTRVHGVDELLEDKTSPESVFTRFSLMVQQGKFKGEAQQVLLELVKALVDGQERTERGVGKQNLSYGPALVEFAHTCAITSPQLYRAMQKHLQLPNPRTLGRQRAKLPPFPTDICDRTFEIAKKYIADIGCEGGPVALSCDDTKLHAAWRTYYDAKQQCHFLVGGTGPPRAIADVDALKKILKEAGDKDKATKLRLWCLQPTLPKVPPLIIAAKAIPNSLSAEDLYTCLLLVLVGLIDAGINVVSYSSDGTEVERAVQRLLIQRADMVHTHVIQHPCTGEDIPIRIAVIRGQAIVIVQDSKHAAKTLRNNACTGARALSLGNFLVLFHMLYNITFSPGSPLYHRDVVKLDRQDDNAATRLYASATLDHIIKTHPEYIGLIVYLFVFGELVDAYQNRAISHLERIKMVLRAKFFIQLWRCYLEKAGYPVNRYCISREALDICTILVDGLIALVIVHRDHMGDHSYPFLPWLHSTEACEHVFGECRKLVKDFTHLDFIYMVPRIFILIRGACRFAHTSDPRARAGGYAHTYFDAGDANLALLAVFPSDTEITIATQEAWDEATNLWDLLGVNPPDLFPQATGSSASASTSTPASAPTLAPTLDAIALPVLPSVAAWFTPGEDPVFDHHAPEDPSYASAHDYEDDISGDEYEYDS</sequence>
<name>A0A1M2W153_TRAPU</name>
<comment type="caution">
    <text evidence="2">The sequence shown here is derived from an EMBL/GenBank/DDBJ whole genome shotgun (WGS) entry which is preliminary data.</text>
</comment>